<name>A0A8J6GFZ6_MICOH</name>
<dbReference type="GO" id="GO:0000786">
    <property type="term" value="C:nucleosome"/>
    <property type="evidence" value="ECO:0007669"/>
    <property type="project" value="InterPro"/>
</dbReference>
<comment type="similarity">
    <text evidence="1">Belongs to the histone H2B family.</text>
</comment>
<evidence type="ECO:0000313" key="2">
    <source>
        <dbReference type="EMBL" id="KAH0510136.1"/>
    </source>
</evidence>
<organism evidence="2 3">
    <name type="scientific">Microtus ochrogaster</name>
    <name type="common">Prairie vole</name>
    <dbReference type="NCBI Taxonomy" id="79684"/>
    <lineage>
        <taxon>Eukaryota</taxon>
        <taxon>Metazoa</taxon>
        <taxon>Chordata</taxon>
        <taxon>Craniata</taxon>
        <taxon>Vertebrata</taxon>
        <taxon>Euteleostomi</taxon>
        <taxon>Mammalia</taxon>
        <taxon>Eutheria</taxon>
        <taxon>Euarchontoglires</taxon>
        <taxon>Glires</taxon>
        <taxon>Rodentia</taxon>
        <taxon>Myomorpha</taxon>
        <taxon>Muroidea</taxon>
        <taxon>Cricetidae</taxon>
        <taxon>Arvicolinae</taxon>
        <taxon>Microtus</taxon>
    </lineage>
</organism>
<dbReference type="GO" id="GO:0030527">
    <property type="term" value="F:structural constituent of chromatin"/>
    <property type="evidence" value="ECO:0007669"/>
    <property type="project" value="InterPro"/>
</dbReference>
<reference evidence="2" key="1">
    <citation type="submission" date="2020-03" db="EMBL/GenBank/DDBJ databases">
        <title>Studies in the Genomics of Life Span.</title>
        <authorList>
            <person name="Glass D."/>
        </authorList>
    </citation>
    <scope>NUCLEOTIDE SEQUENCE</scope>
    <source>
        <strain evidence="2">LTLLF</strain>
        <tissue evidence="2">Muscle</tissue>
    </source>
</reference>
<dbReference type="PANTHER" id="PTHR23428">
    <property type="entry name" value="HISTONE H2B"/>
    <property type="match status" value="1"/>
</dbReference>
<dbReference type="GO" id="GO:0046982">
    <property type="term" value="F:protein heterodimerization activity"/>
    <property type="evidence" value="ECO:0007669"/>
    <property type="project" value="InterPro"/>
</dbReference>
<gene>
    <name evidence="2" type="ORF">LTLLF_155400</name>
</gene>
<dbReference type="Proteomes" id="UP000710432">
    <property type="component" value="Unassembled WGS sequence"/>
</dbReference>
<accession>A0A8J6GFZ6</accession>
<dbReference type="SMART" id="SM00427">
    <property type="entry name" value="H2B"/>
    <property type="match status" value="1"/>
</dbReference>
<dbReference type="InterPro" id="IPR009072">
    <property type="entry name" value="Histone-fold"/>
</dbReference>
<dbReference type="InterPro" id="IPR000558">
    <property type="entry name" value="Histone_H2B"/>
</dbReference>
<dbReference type="SUPFAM" id="SSF47113">
    <property type="entry name" value="Histone-fold"/>
    <property type="match status" value="1"/>
</dbReference>
<dbReference type="EMBL" id="JAATJU010022600">
    <property type="protein sequence ID" value="KAH0510136.1"/>
    <property type="molecule type" value="Genomic_DNA"/>
</dbReference>
<dbReference type="AlphaFoldDB" id="A0A8J6GFZ6"/>
<sequence length="70" mass="7750">MKSVTKAQKDSNKGKCSNKENYSVYMCPVLKQVHLDNGISSKAVGLMNSFINVFKRIAGQASCLVPYNQH</sequence>
<evidence type="ECO:0000256" key="1">
    <source>
        <dbReference type="ARBA" id="ARBA00006846"/>
    </source>
</evidence>
<comment type="caution">
    <text evidence="2">The sequence shown here is derived from an EMBL/GenBank/DDBJ whole genome shotgun (WGS) entry which is preliminary data.</text>
</comment>
<evidence type="ECO:0000313" key="3">
    <source>
        <dbReference type="Proteomes" id="UP000710432"/>
    </source>
</evidence>
<dbReference type="GO" id="GO:0003677">
    <property type="term" value="F:DNA binding"/>
    <property type="evidence" value="ECO:0007669"/>
    <property type="project" value="InterPro"/>
</dbReference>
<dbReference type="Gene3D" id="1.10.20.10">
    <property type="entry name" value="Histone, subunit A"/>
    <property type="match status" value="1"/>
</dbReference>
<proteinExistence type="inferred from homology"/>
<dbReference type="PRINTS" id="PR00621">
    <property type="entry name" value="HISTONEH2B"/>
</dbReference>
<protein>
    <submittedName>
        <fullName evidence="2">Histone H2B type 1-K</fullName>
    </submittedName>
</protein>